<feature type="domain" description="FAD dependent oxidoreductase" evidence="3">
    <location>
        <begin position="4"/>
        <end position="347"/>
    </location>
</feature>
<dbReference type="SUPFAM" id="SSF54373">
    <property type="entry name" value="FAD-linked reductases, C-terminal domain"/>
    <property type="match status" value="1"/>
</dbReference>
<protein>
    <submittedName>
        <fullName evidence="4">FAD-dependent oxidoreductase</fullName>
    </submittedName>
</protein>
<dbReference type="PANTHER" id="PTHR13847">
    <property type="entry name" value="SARCOSINE DEHYDROGENASE-RELATED"/>
    <property type="match status" value="1"/>
</dbReference>
<keyword evidence="1" id="KW-0560">Oxidoreductase</keyword>
<reference evidence="5" key="1">
    <citation type="journal article" date="2019" name="Int. J. Syst. Evol. Microbiol.">
        <title>The Global Catalogue of Microorganisms (GCM) 10K type strain sequencing project: providing services to taxonomists for standard genome sequencing and annotation.</title>
        <authorList>
            <consortium name="The Broad Institute Genomics Platform"/>
            <consortium name="The Broad Institute Genome Sequencing Center for Infectious Disease"/>
            <person name="Wu L."/>
            <person name="Ma J."/>
        </authorList>
    </citation>
    <scope>NUCLEOTIDE SEQUENCE [LARGE SCALE GENOMIC DNA]</scope>
    <source>
        <strain evidence="5">KCTC 22154</strain>
    </source>
</reference>
<sequence length="370" mass="40425">MKFDFLIIGGGVVGMAVAYGLLRRGQKIIMLDEGDDVLRASRGNAGLTWVQGKGIGMPRYAELSLQSSDVWPFFAIELSERSGVPLEYSRQGGIDIFFDVQEAEARVASYRKLQASSPCLASYFQWEYLDRPALITHLPGLGESIHGGTWSPHDGHCNPLLLLRALLTASLKMGLSYHPGCSVQRLESNIVGFTANTLGGNFTAERIIVAAGLRAKHLSPMLGLSGEVFPLRGQILVTEKMPLIPQLPTPQIRQTGNGSYLIGDTHEHAGLNRDATTNIMAKLAARGVRIYPHLKNANIVRAWSALRVMTPDGFPLYESSRACPGAYNINCHSGISLAAFHAEELAQALLHDRLSHEFSEFSSARFSKIK</sequence>
<dbReference type="InterPro" id="IPR036188">
    <property type="entry name" value="FAD/NAD-bd_sf"/>
</dbReference>
<dbReference type="Proteomes" id="UP000623776">
    <property type="component" value="Unassembled WGS sequence"/>
</dbReference>
<dbReference type="RefSeq" id="WP_189463656.1">
    <property type="nucleotide sequence ID" value="NZ_BMXN01000011.1"/>
</dbReference>
<keyword evidence="2" id="KW-0472">Membrane</keyword>
<dbReference type="Gene3D" id="3.50.50.60">
    <property type="entry name" value="FAD/NAD(P)-binding domain"/>
    <property type="match status" value="1"/>
</dbReference>
<dbReference type="InterPro" id="IPR006076">
    <property type="entry name" value="FAD-dep_OxRdtase"/>
</dbReference>
<evidence type="ECO:0000259" key="3">
    <source>
        <dbReference type="Pfam" id="PF01266"/>
    </source>
</evidence>
<keyword evidence="2" id="KW-0812">Transmembrane</keyword>
<feature type="transmembrane region" description="Helical" evidence="2">
    <location>
        <begin position="6"/>
        <end position="22"/>
    </location>
</feature>
<accession>A0A8H9I989</accession>
<gene>
    <name evidence="4" type="ORF">GCM10007157_21930</name>
</gene>
<keyword evidence="2" id="KW-1133">Transmembrane helix</keyword>
<dbReference type="Pfam" id="PF01266">
    <property type="entry name" value="DAO"/>
    <property type="match status" value="1"/>
</dbReference>
<evidence type="ECO:0000313" key="4">
    <source>
        <dbReference type="EMBL" id="GGW29370.1"/>
    </source>
</evidence>
<dbReference type="AlphaFoldDB" id="A0A8H9I989"/>
<dbReference type="GO" id="GO:0005737">
    <property type="term" value="C:cytoplasm"/>
    <property type="evidence" value="ECO:0007669"/>
    <property type="project" value="TreeGrafter"/>
</dbReference>
<keyword evidence="5" id="KW-1185">Reference proteome</keyword>
<proteinExistence type="predicted"/>
<evidence type="ECO:0000256" key="1">
    <source>
        <dbReference type="ARBA" id="ARBA00023002"/>
    </source>
</evidence>
<evidence type="ECO:0000256" key="2">
    <source>
        <dbReference type="SAM" id="Phobius"/>
    </source>
</evidence>
<comment type="caution">
    <text evidence="4">The sequence shown here is derived from an EMBL/GenBank/DDBJ whole genome shotgun (WGS) entry which is preliminary data.</text>
</comment>
<dbReference type="SUPFAM" id="SSF51905">
    <property type="entry name" value="FAD/NAD(P)-binding domain"/>
    <property type="match status" value="1"/>
</dbReference>
<evidence type="ECO:0000313" key="5">
    <source>
        <dbReference type="Proteomes" id="UP000623776"/>
    </source>
</evidence>
<dbReference type="Gene3D" id="3.30.9.10">
    <property type="entry name" value="D-Amino Acid Oxidase, subunit A, domain 2"/>
    <property type="match status" value="1"/>
</dbReference>
<name>A0A8H9I989_9GAMM</name>
<dbReference type="EMBL" id="BMXN01000011">
    <property type="protein sequence ID" value="GGW29370.1"/>
    <property type="molecule type" value="Genomic_DNA"/>
</dbReference>
<dbReference type="GO" id="GO:0016491">
    <property type="term" value="F:oxidoreductase activity"/>
    <property type="evidence" value="ECO:0007669"/>
    <property type="project" value="UniProtKB-KW"/>
</dbReference>
<organism evidence="4 5">
    <name type="scientific">Vreelandella hamiltonii</name>
    <dbReference type="NCBI Taxonomy" id="502829"/>
    <lineage>
        <taxon>Bacteria</taxon>
        <taxon>Pseudomonadati</taxon>
        <taxon>Pseudomonadota</taxon>
        <taxon>Gammaproteobacteria</taxon>
        <taxon>Oceanospirillales</taxon>
        <taxon>Halomonadaceae</taxon>
        <taxon>Vreelandella</taxon>
    </lineage>
</organism>